<proteinExistence type="predicted"/>
<evidence type="ECO:0000313" key="2">
    <source>
        <dbReference type="Proteomes" id="UP001235030"/>
    </source>
</evidence>
<accession>A0ABY9Q8T8</accession>
<keyword evidence="2" id="KW-1185">Reference proteome</keyword>
<dbReference type="RefSeq" id="WP_309164860.1">
    <property type="nucleotide sequence ID" value="NZ_CP101637.1"/>
</dbReference>
<sequence length="99" mass="11307">MGCNDNNNLSIMKKVTEAIKNHKKGWIVTVLRKEKMLFIDDKNNLTGQYSVSQLMKNKLENGIERLSIHSDAIDDEKFIVQKVHTMGKAYIFGADHVSK</sequence>
<gene>
    <name evidence="1" type="ORF">TEMA_41250</name>
</gene>
<name>A0ABY9Q8T8_9FIRM</name>
<dbReference type="EMBL" id="CP101637">
    <property type="protein sequence ID" value="WMT83606.1"/>
    <property type="molecule type" value="Genomic_DNA"/>
</dbReference>
<dbReference type="Proteomes" id="UP001235030">
    <property type="component" value="Chromosome"/>
</dbReference>
<evidence type="ECO:0000313" key="1">
    <source>
        <dbReference type="EMBL" id="WMT83606.1"/>
    </source>
</evidence>
<organism evidence="1 2">
    <name type="scientific">Terrisporobacter mayombei</name>
    <dbReference type="NCBI Taxonomy" id="1541"/>
    <lineage>
        <taxon>Bacteria</taxon>
        <taxon>Bacillati</taxon>
        <taxon>Bacillota</taxon>
        <taxon>Clostridia</taxon>
        <taxon>Peptostreptococcales</taxon>
        <taxon>Peptostreptococcaceae</taxon>
        <taxon>Terrisporobacter</taxon>
    </lineage>
</organism>
<protein>
    <submittedName>
        <fullName evidence="1">Uncharacterized protein</fullName>
    </submittedName>
</protein>
<reference evidence="1 2" key="1">
    <citation type="submission" date="2022-07" db="EMBL/GenBank/DDBJ databases">
        <title>Genome sequence of Terrisporobacter mayombei DSM6539.</title>
        <authorList>
            <person name="Boeer T."/>
            <person name="Bengelsdorf F.R."/>
            <person name="Daniel R."/>
            <person name="Poehlein A."/>
        </authorList>
    </citation>
    <scope>NUCLEOTIDE SEQUENCE [LARGE SCALE GENOMIC DNA]</scope>
    <source>
        <strain evidence="1 2">DSM 6539</strain>
    </source>
</reference>